<dbReference type="EMBL" id="LR031569">
    <property type="protein sequence ID" value="VDC67910.1"/>
    <property type="molecule type" value="Genomic_DNA"/>
</dbReference>
<accession>A0A3P5Z464</accession>
<dbReference type="AlphaFoldDB" id="A0A3P5Z464"/>
<dbReference type="InterPro" id="IPR039306">
    <property type="entry name" value="MYOB"/>
</dbReference>
<protein>
    <submittedName>
        <fullName evidence="1">Uncharacterized protein</fullName>
    </submittedName>
</protein>
<dbReference type="Proteomes" id="UP000694005">
    <property type="component" value="Chromosome A06"/>
</dbReference>
<organism evidence="2">
    <name type="scientific">Brassica campestris</name>
    <name type="common">Field mustard</name>
    <dbReference type="NCBI Taxonomy" id="3711"/>
    <lineage>
        <taxon>Eukaryota</taxon>
        <taxon>Viridiplantae</taxon>
        <taxon>Streptophyta</taxon>
        <taxon>Embryophyta</taxon>
        <taxon>Tracheophyta</taxon>
        <taxon>Spermatophyta</taxon>
        <taxon>Magnoliopsida</taxon>
        <taxon>eudicotyledons</taxon>
        <taxon>Gunneridae</taxon>
        <taxon>Pentapetalae</taxon>
        <taxon>rosids</taxon>
        <taxon>malvids</taxon>
        <taxon>Brassicales</taxon>
        <taxon>Brassicaceae</taxon>
        <taxon>Brassiceae</taxon>
        <taxon>Brassica</taxon>
    </lineage>
</organism>
<proteinExistence type="predicted"/>
<dbReference type="PANTHER" id="PTHR31448">
    <property type="entry name" value="MYOSIN-BINDING PROTEIN 2"/>
    <property type="match status" value="1"/>
</dbReference>
<name>A0A3P5Z464_BRACM</name>
<gene>
    <name evidence="2" type="ORF">BRAA06T26450Z</name>
    <name evidence="1" type="ORF">BRAPAZ1V2_A06P42660.2</name>
</gene>
<dbReference type="GO" id="GO:0017022">
    <property type="term" value="F:myosin binding"/>
    <property type="evidence" value="ECO:0007669"/>
    <property type="project" value="InterPro"/>
</dbReference>
<dbReference type="EMBL" id="LS974622">
    <property type="protein sequence ID" value="CAG7872026.1"/>
    <property type="molecule type" value="Genomic_DNA"/>
</dbReference>
<evidence type="ECO:0000313" key="2">
    <source>
        <dbReference type="EMBL" id="VDC67910.1"/>
    </source>
</evidence>
<reference evidence="2" key="1">
    <citation type="submission" date="2018-11" db="EMBL/GenBank/DDBJ databases">
        <authorList>
            <consortium name="Genoscope - CEA"/>
            <person name="William W."/>
        </authorList>
    </citation>
    <scope>NUCLEOTIDE SEQUENCE</scope>
</reference>
<evidence type="ECO:0000313" key="1">
    <source>
        <dbReference type="EMBL" id="CAG7872026.1"/>
    </source>
</evidence>
<sequence>MVAFVGLICHVKMFNSPSTLGYGQFHLFVSIQNILYFLMETCNLSLEVDSMSEIEGRSDNNRLKIHVHHDRKLLTGLYKELEEERSASVDAYINVSVYFYQCFLYASDS</sequence>
<dbReference type="PANTHER" id="PTHR31448:SF32">
    <property type="entry name" value="MYOSIN-BINDING PROTEIN 1"/>
    <property type="match status" value="1"/>
</dbReference>
<dbReference type="Gramene" id="A06p42660.2_BraZ1">
    <property type="protein sequence ID" value="A06p42660.2_BraZ1.CDS"/>
    <property type="gene ID" value="A06g42660.2_BraZ1"/>
</dbReference>
<feature type="non-terminal residue" evidence="2">
    <location>
        <position position="109"/>
    </location>
</feature>